<dbReference type="GO" id="GO:0016567">
    <property type="term" value="P:protein ubiquitination"/>
    <property type="evidence" value="ECO:0007669"/>
    <property type="project" value="InterPro"/>
</dbReference>
<evidence type="ECO:0000256" key="7">
    <source>
        <dbReference type="SAM" id="Coils"/>
    </source>
</evidence>
<evidence type="ECO:0000259" key="8">
    <source>
        <dbReference type="PROSITE" id="PS51873"/>
    </source>
</evidence>
<evidence type="ECO:0000313" key="9">
    <source>
        <dbReference type="EMBL" id="QHU22401.1"/>
    </source>
</evidence>
<keyword evidence="3" id="KW-0677">Repeat</keyword>
<accession>A0A6C0KYT3</accession>
<name>A0A6C0KYT3_9ZZZZ</name>
<dbReference type="Gene3D" id="3.30.40.10">
    <property type="entry name" value="Zinc/RING finger domain, C3HC4 (zinc finger)"/>
    <property type="match status" value="1"/>
</dbReference>
<dbReference type="InterPro" id="IPR031127">
    <property type="entry name" value="E3_UB_ligase_RBR"/>
</dbReference>
<reference evidence="9" key="1">
    <citation type="journal article" date="2020" name="Nature">
        <title>Giant virus diversity and host interactions through global metagenomics.</title>
        <authorList>
            <person name="Schulz F."/>
            <person name="Roux S."/>
            <person name="Paez-Espino D."/>
            <person name="Jungbluth S."/>
            <person name="Walsh D.A."/>
            <person name="Denef V.J."/>
            <person name="McMahon K.D."/>
            <person name="Konstantinidis K.T."/>
            <person name="Eloe-Fadrosh E.A."/>
            <person name="Kyrpides N.C."/>
            <person name="Woyke T."/>
        </authorList>
    </citation>
    <scope>NUCLEOTIDE SEQUENCE</scope>
    <source>
        <strain evidence="9">GVMAG-S-ERX555907-102</strain>
    </source>
</reference>
<keyword evidence="5" id="KW-0833">Ubl conjugation pathway</keyword>
<evidence type="ECO:0000256" key="1">
    <source>
        <dbReference type="ARBA" id="ARBA00022679"/>
    </source>
</evidence>
<dbReference type="SUPFAM" id="SSF57850">
    <property type="entry name" value="RING/U-box"/>
    <property type="match status" value="1"/>
</dbReference>
<evidence type="ECO:0000256" key="3">
    <source>
        <dbReference type="ARBA" id="ARBA00022737"/>
    </source>
</evidence>
<keyword evidence="6" id="KW-0862">Zinc</keyword>
<dbReference type="GO" id="GO:0004842">
    <property type="term" value="F:ubiquitin-protein transferase activity"/>
    <property type="evidence" value="ECO:0007669"/>
    <property type="project" value="InterPro"/>
</dbReference>
<organism evidence="9">
    <name type="scientific">viral metagenome</name>
    <dbReference type="NCBI Taxonomy" id="1070528"/>
    <lineage>
        <taxon>unclassified sequences</taxon>
        <taxon>metagenomes</taxon>
        <taxon>organismal metagenomes</taxon>
    </lineage>
</organism>
<dbReference type="PANTHER" id="PTHR11685">
    <property type="entry name" value="RBR FAMILY RING FINGER AND IBR DOMAIN-CONTAINING"/>
    <property type="match status" value="1"/>
</dbReference>
<keyword evidence="4" id="KW-0863">Zinc-finger</keyword>
<feature type="domain" description="RING-type" evidence="8">
    <location>
        <begin position="1"/>
        <end position="269"/>
    </location>
</feature>
<dbReference type="EMBL" id="MN741006">
    <property type="protein sequence ID" value="QHU22401.1"/>
    <property type="molecule type" value="Genomic_DNA"/>
</dbReference>
<dbReference type="Gene3D" id="1.20.120.1750">
    <property type="match status" value="1"/>
</dbReference>
<evidence type="ECO:0000256" key="2">
    <source>
        <dbReference type="ARBA" id="ARBA00022723"/>
    </source>
</evidence>
<protein>
    <recommendedName>
        <fullName evidence="8">RING-type domain-containing protein</fullName>
    </recommendedName>
</protein>
<sequence length="489" mass="56475">MASSCNICCEYYNKSMRAPVKCGFGDCNFEACKSCVRKYLLSITNEPHCMNCKKSWSQDFMTMNLNRSFISQEYKEKRMNLLLEQEMSKMPQTMEAAQQEKQVENERIEIEKIDSEIVILQRKMNNLIKEKRVHRVNIHNLRDHSNGTAKESRKFIMPCPGNDCRGFLSSQYKCEMCNMHTCPKCLVIIGTNKNEEHTCDPDMVKSAELIKQETKPCPSCGTRISKISGCNQMWCTNCHVAFNWNSGTIDNGPVHNPHFYEYQKTVNSQGIAPRNPGDVVCGGMCNYITLRTLISNKISRTAYFAANRDQVTNVVNSIYSLHRIGVHISAISLPYFREQARDIDHNESLRVEYLLKKKTKEELCSTVYQRDYTRQKNKEVLYVMELISVSLIEMFAQLVTTNSNAPELINEFEQYHSNFKNLAKYCNGQLESIGVSYNRSVPKLIFKESLKCQNKNKWDEWVLVDEKYNTYSEKKKKHNAKMSKAASGN</sequence>
<dbReference type="InterPro" id="IPR044066">
    <property type="entry name" value="TRIAD_supradom"/>
</dbReference>
<keyword evidence="2" id="KW-0479">Metal-binding</keyword>
<keyword evidence="1" id="KW-0808">Transferase</keyword>
<dbReference type="AlphaFoldDB" id="A0A6C0KYT3"/>
<keyword evidence="7" id="KW-0175">Coiled coil</keyword>
<proteinExistence type="predicted"/>
<evidence type="ECO:0000256" key="5">
    <source>
        <dbReference type="ARBA" id="ARBA00022786"/>
    </source>
</evidence>
<dbReference type="InterPro" id="IPR013083">
    <property type="entry name" value="Znf_RING/FYVE/PHD"/>
</dbReference>
<dbReference type="GO" id="GO:0008270">
    <property type="term" value="F:zinc ion binding"/>
    <property type="evidence" value="ECO:0007669"/>
    <property type="project" value="UniProtKB-KW"/>
</dbReference>
<dbReference type="PROSITE" id="PS51873">
    <property type="entry name" value="TRIAD"/>
    <property type="match status" value="1"/>
</dbReference>
<feature type="coiled-coil region" evidence="7">
    <location>
        <begin position="94"/>
        <end position="130"/>
    </location>
</feature>
<evidence type="ECO:0000256" key="6">
    <source>
        <dbReference type="ARBA" id="ARBA00022833"/>
    </source>
</evidence>
<evidence type="ECO:0000256" key="4">
    <source>
        <dbReference type="ARBA" id="ARBA00022771"/>
    </source>
</evidence>